<dbReference type="EMBL" id="UZAH01025317">
    <property type="protein sequence ID" value="VDO61310.1"/>
    <property type="molecule type" value="Genomic_DNA"/>
</dbReference>
<feature type="compositionally biased region" description="Polar residues" evidence="1">
    <location>
        <begin position="71"/>
        <end position="83"/>
    </location>
</feature>
<accession>A0A3P7WJR5</accession>
<evidence type="ECO:0000256" key="1">
    <source>
        <dbReference type="SAM" id="MobiDB-lite"/>
    </source>
</evidence>
<reference evidence="4" key="2">
    <citation type="submission" date="2019-09" db="UniProtKB">
        <authorList>
            <consortium name="WormBaseParasite"/>
        </authorList>
    </citation>
    <scope>IDENTIFICATION</scope>
</reference>
<dbReference type="Proteomes" id="UP000050761">
    <property type="component" value="Unassembled WGS sequence"/>
</dbReference>
<dbReference type="WBParaSite" id="HPBE_0000445701-mRNA-1">
    <property type="protein sequence ID" value="HPBE_0000445701-mRNA-1"/>
    <property type="gene ID" value="HPBE_0000445701"/>
</dbReference>
<evidence type="ECO:0000313" key="4">
    <source>
        <dbReference type="WBParaSite" id="HPBE_0000445701-mRNA-1"/>
    </source>
</evidence>
<name>A0A183FDU3_HELPZ</name>
<keyword evidence="3" id="KW-1185">Reference proteome</keyword>
<reference evidence="2 3" key="1">
    <citation type="submission" date="2018-11" db="EMBL/GenBank/DDBJ databases">
        <authorList>
            <consortium name="Pathogen Informatics"/>
        </authorList>
    </citation>
    <scope>NUCLEOTIDE SEQUENCE [LARGE SCALE GENOMIC DNA]</scope>
</reference>
<protein>
    <submittedName>
        <fullName evidence="2 4">Uncharacterized protein</fullName>
    </submittedName>
</protein>
<proteinExistence type="predicted"/>
<evidence type="ECO:0000313" key="2">
    <source>
        <dbReference type="EMBL" id="VDO61310.1"/>
    </source>
</evidence>
<dbReference type="AlphaFoldDB" id="A0A183FDU3"/>
<feature type="region of interest" description="Disordered" evidence="1">
    <location>
        <begin position="43"/>
        <end position="83"/>
    </location>
</feature>
<gene>
    <name evidence="2" type="ORF">HPBE_LOCUS4458</name>
</gene>
<evidence type="ECO:0000313" key="3">
    <source>
        <dbReference type="Proteomes" id="UP000050761"/>
    </source>
</evidence>
<organism evidence="3 4">
    <name type="scientific">Heligmosomoides polygyrus</name>
    <name type="common">Parasitic roundworm</name>
    <dbReference type="NCBI Taxonomy" id="6339"/>
    <lineage>
        <taxon>Eukaryota</taxon>
        <taxon>Metazoa</taxon>
        <taxon>Ecdysozoa</taxon>
        <taxon>Nematoda</taxon>
        <taxon>Chromadorea</taxon>
        <taxon>Rhabditida</taxon>
        <taxon>Rhabditina</taxon>
        <taxon>Rhabditomorpha</taxon>
        <taxon>Strongyloidea</taxon>
        <taxon>Heligmosomidae</taxon>
        <taxon>Heligmosomoides</taxon>
    </lineage>
</organism>
<accession>A0A183FDU3</accession>
<sequence length="83" mass="9471">MQEIRVARKMRVCGVVNGHVGWLAAWPWRVRLKPGEARQERERECEEGCTSQEWHEDVRPPGDASIKHGYSSPTNPCLTAKQS</sequence>